<dbReference type="GeneID" id="5143083"/>
<evidence type="ECO:0000259" key="3">
    <source>
        <dbReference type="Pfam" id="PF01855"/>
    </source>
</evidence>
<gene>
    <name evidence="5" type="primary">porA-2</name>
    <name evidence="5" type="ORF">RRC107</name>
</gene>
<evidence type="ECO:0000256" key="1">
    <source>
        <dbReference type="ARBA" id="ARBA00011595"/>
    </source>
</evidence>
<dbReference type="EC" id="1.2.7.1" evidence="5"/>
<dbReference type="Proteomes" id="UP000000663">
    <property type="component" value="Chromosome"/>
</dbReference>
<comment type="subunit">
    <text evidence="1">Heterotetramer of one alpha, one beta, one delta and one gamma chain.</text>
</comment>
<dbReference type="STRING" id="351160.RRC107"/>
<dbReference type="PANTHER" id="PTHR32154">
    <property type="entry name" value="PYRUVATE-FLAVODOXIN OXIDOREDUCTASE-RELATED"/>
    <property type="match status" value="1"/>
</dbReference>
<dbReference type="GO" id="GO:0006979">
    <property type="term" value="P:response to oxidative stress"/>
    <property type="evidence" value="ECO:0007669"/>
    <property type="project" value="TreeGrafter"/>
</dbReference>
<dbReference type="PATRIC" id="fig|351160.9.peg.403"/>
<feature type="domain" description="Pyruvate flavodoxin/ferredoxin oxidoreductase pyrimidine binding" evidence="3">
    <location>
        <begin position="14"/>
        <end position="231"/>
    </location>
</feature>
<evidence type="ECO:0000313" key="6">
    <source>
        <dbReference type="Proteomes" id="UP000000663"/>
    </source>
</evidence>
<evidence type="ECO:0000313" key="5">
    <source>
        <dbReference type="EMBL" id="CAJ37878.1"/>
    </source>
</evidence>
<evidence type="ECO:0000256" key="2">
    <source>
        <dbReference type="ARBA" id="ARBA00023002"/>
    </source>
</evidence>
<dbReference type="Pfam" id="PF17147">
    <property type="entry name" value="PFOR_II"/>
    <property type="match status" value="1"/>
</dbReference>
<dbReference type="EMBL" id="AM114193">
    <property type="protein sequence ID" value="CAJ37878.1"/>
    <property type="molecule type" value="Genomic_DNA"/>
</dbReference>
<dbReference type="InterPro" id="IPR029061">
    <property type="entry name" value="THDP-binding"/>
</dbReference>
<dbReference type="SUPFAM" id="SSF52922">
    <property type="entry name" value="TK C-terminal domain-like"/>
    <property type="match status" value="1"/>
</dbReference>
<dbReference type="GO" id="GO:0019164">
    <property type="term" value="F:pyruvate synthase activity"/>
    <property type="evidence" value="ECO:0007669"/>
    <property type="project" value="UniProtKB-EC"/>
</dbReference>
<dbReference type="CDD" id="cd07034">
    <property type="entry name" value="TPP_PYR_PFOR_IOR-alpha_like"/>
    <property type="match status" value="1"/>
</dbReference>
<accession>Q0W165</accession>
<evidence type="ECO:0000259" key="4">
    <source>
        <dbReference type="Pfam" id="PF17147"/>
    </source>
</evidence>
<sequence length="366" mass="40338">MKKMATGNQAVAYAVKECDVEVVAAYPITPQTEVVETVANFVETGKMKAAYIRVESEHSALAACIGASATGARAFTATSSHGLLYMHEMIHWAAGARLPIVMANVNRSVGPAWNIWAEHTDALSQRDTGWMQFYAATVQEVYDSVIMGYKLAESVYLPCMINLDGFILSHAIQPLDITETGDFLPEINMPHAIDTENPMSYGNLTGPADYFKFRRMIKDDMDLAGRLMKEIEAEFAERFGRKYSAVMEYKTDDAEVVIVGMGTIAREAEMAVDLLRKEGVKAGAVRVRQFRPFPDLSILEGKRVVVLDRDYSPGAGGILAQEIRFRHDVKVFNVIAGIGGQDVTFKDLAAIVRKAKPEGEVWLGVD</sequence>
<dbReference type="InterPro" id="IPR050722">
    <property type="entry name" value="Pyruvate:ferred/Flavod_OxRd"/>
</dbReference>
<dbReference type="InterPro" id="IPR009014">
    <property type="entry name" value="Transketo_C/PFOR_II"/>
</dbReference>
<dbReference type="Gene3D" id="3.40.50.970">
    <property type="match status" value="1"/>
</dbReference>
<feature type="domain" description="Pyruvate:ferredoxin oxidoreductase core" evidence="4">
    <location>
        <begin position="254"/>
        <end position="347"/>
    </location>
</feature>
<name>Q0W165_METAR</name>
<dbReference type="InterPro" id="IPR002880">
    <property type="entry name" value="Pyrv_Fd/Flavodoxin_OxRdtase_N"/>
</dbReference>
<dbReference type="eggNOG" id="arCOG01608">
    <property type="taxonomic scope" value="Archaea"/>
</dbReference>
<proteinExistence type="predicted"/>
<keyword evidence="5" id="KW-0670">Pyruvate</keyword>
<dbReference type="Gene3D" id="3.40.50.920">
    <property type="match status" value="1"/>
</dbReference>
<organism evidence="5 6">
    <name type="scientific">Methanocella arvoryzae (strain DSM 22066 / NBRC 105507 / MRE50)</name>
    <dbReference type="NCBI Taxonomy" id="351160"/>
    <lineage>
        <taxon>Archaea</taxon>
        <taxon>Methanobacteriati</taxon>
        <taxon>Methanobacteriota</taxon>
        <taxon>Stenosarchaea group</taxon>
        <taxon>Methanomicrobia</taxon>
        <taxon>Methanocellales</taxon>
        <taxon>Methanocellaceae</taxon>
        <taxon>Methanocella</taxon>
    </lineage>
</organism>
<protein>
    <submittedName>
        <fullName evidence="5">Pyruvate:ferredoxin oxidoreductase, alpha subunit</fullName>
        <ecNumber evidence="5">1.2.7.1</ecNumber>
    </submittedName>
</protein>
<dbReference type="PANTHER" id="PTHR32154:SF0">
    <property type="entry name" value="PYRUVATE-FLAVODOXIN OXIDOREDUCTASE-RELATED"/>
    <property type="match status" value="1"/>
</dbReference>
<dbReference type="OrthoDB" id="372068at2157"/>
<dbReference type="RefSeq" id="WP_012034713.1">
    <property type="nucleotide sequence ID" value="NC_009464.1"/>
</dbReference>
<dbReference type="FunFam" id="3.40.50.970:FF:000012">
    <property type="entry name" value="Pyruvate:ferredoxin (Flavodoxin) oxidoreductase"/>
    <property type="match status" value="1"/>
</dbReference>
<dbReference type="KEGG" id="rci:RRC107"/>
<keyword evidence="6" id="KW-1185">Reference proteome</keyword>
<dbReference type="SUPFAM" id="SSF52518">
    <property type="entry name" value="Thiamin diphosphate-binding fold (THDP-binding)"/>
    <property type="match status" value="1"/>
</dbReference>
<dbReference type="InterPro" id="IPR033412">
    <property type="entry name" value="PFOR_II"/>
</dbReference>
<dbReference type="Pfam" id="PF01855">
    <property type="entry name" value="POR_N"/>
    <property type="match status" value="1"/>
</dbReference>
<dbReference type="AlphaFoldDB" id="Q0W165"/>
<reference evidence="5 6" key="1">
    <citation type="journal article" date="2006" name="Science">
        <title>Genome of rice cluster I archaea -- the key methane producers in the rice rhizosphere.</title>
        <authorList>
            <person name="Erkel C."/>
            <person name="Kube M."/>
            <person name="Reinhardt R."/>
            <person name="Liesack W."/>
        </authorList>
    </citation>
    <scope>NUCLEOTIDE SEQUENCE [LARGE SCALE GENOMIC DNA]</scope>
    <source>
        <strain evidence="6">DSM 22066 / NBRC 105507 / MRE50</strain>
    </source>
</reference>
<keyword evidence="2 5" id="KW-0560">Oxidoreductase</keyword>